<comment type="similarity">
    <text evidence="3">Belongs to the KhpA RNA-binding protein family.</text>
</comment>
<accession>A0A0R1WM45</accession>
<dbReference type="Proteomes" id="UP000051054">
    <property type="component" value="Unassembled WGS sequence"/>
</dbReference>
<evidence type="ECO:0000256" key="2">
    <source>
        <dbReference type="ARBA" id="ARBA00022884"/>
    </source>
</evidence>
<dbReference type="STRING" id="1423755.FC40_GL000663"/>
<dbReference type="RefSeq" id="WP_025021982.1">
    <property type="nucleotide sequence ID" value="NZ_AZGD01000090.1"/>
</dbReference>
<evidence type="ECO:0000256" key="3">
    <source>
        <dbReference type="HAMAP-Rule" id="MF_00088"/>
    </source>
</evidence>
<protein>
    <recommendedName>
        <fullName evidence="3">RNA-binding protein KhpA</fullName>
    </recommendedName>
    <alternativeName>
        <fullName evidence="3">KH-domain protein A</fullName>
    </alternativeName>
</protein>
<dbReference type="GO" id="GO:0003723">
    <property type="term" value="F:RNA binding"/>
    <property type="evidence" value="ECO:0007669"/>
    <property type="project" value="UniProtKB-UniRule"/>
</dbReference>
<dbReference type="InterPro" id="IPR020627">
    <property type="entry name" value="KhpA"/>
</dbReference>
<keyword evidence="2 3" id="KW-0694">RNA-binding</keyword>
<dbReference type="CDD" id="cd22533">
    <property type="entry name" value="KH-II_YlqC-like"/>
    <property type="match status" value="1"/>
</dbReference>
<dbReference type="GO" id="GO:0009252">
    <property type="term" value="P:peptidoglycan biosynthetic process"/>
    <property type="evidence" value="ECO:0007669"/>
    <property type="project" value="UniProtKB-UniRule"/>
</dbReference>
<dbReference type="eggNOG" id="COG1837">
    <property type="taxonomic scope" value="Bacteria"/>
</dbReference>
<keyword evidence="3" id="KW-0133">Cell shape</keyword>
<keyword evidence="5" id="KW-1185">Reference proteome</keyword>
<evidence type="ECO:0000313" key="4">
    <source>
        <dbReference type="EMBL" id="KRM18878.1"/>
    </source>
</evidence>
<keyword evidence="3" id="KW-0143">Chaperone</keyword>
<dbReference type="EMBL" id="AZGD01000090">
    <property type="protein sequence ID" value="KRM18878.1"/>
    <property type="molecule type" value="Genomic_DNA"/>
</dbReference>
<evidence type="ECO:0000256" key="1">
    <source>
        <dbReference type="ARBA" id="ARBA00022490"/>
    </source>
</evidence>
<comment type="subcellular location">
    <subcellularLocation>
        <location evidence="3">Cytoplasm</location>
    </subcellularLocation>
</comment>
<dbReference type="GO" id="GO:0008360">
    <property type="term" value="P:regulation of cell shape"/>
    <property type="evidence" value="ECO:0007669"/>
    <property type="project" value="UniProtKB-KW"/>
</dbReference>
<dbReference type="HAMAP" id="MF_00088">
    <property type="entry name" value="KhpA"/>
    <property type="match status" value="1"/>
</dbReference>
<reference evidence="4 5" key="1">
    <citation type="journal article" date="2015" name="Genome Announc.">
        <title>Expanding the biotechnology potential of lactobacilli through comparative genomics of 213 strains and associated genera.</title>
        <authorList>
            <person name="Sun Z."/>
            <person name="Harris H.M."/>
            <person name="McCann A."/>
            <person name="Guo C."/>
            <person name="Argimon S."/>
            <person name="Zhang W."/>
            <person name="Yang X."/>
            <person name="Jeffery I.B."/>
            <person name="Cooney J.C."/>
            <person name="Kagawa T.F."/>
            <person name="Liu W."/>
            <person name="Song Y."/>
            <person name="Salvetti E."/>
            <person name="Wrobel A."/>
            <person name="Rasinkangas P."/>
            <person name="Parkhill J."/>
            <person name="Rea M.C."/>
            <person name="O'Sullivan O."/>
            <person name="Ritari J."/>
            <person name="Douillard F.P."/>
            <person name="Paul Ross R."/>
            <person name="Yang R."/>
            <person name="Briner A.E."/>
            <person name="Felis G.E."/>
            <person name="de Vos W.M."/>
            <person name="Barrangou R."/>
            <person name="Klaenhammer T.R."/>
            <person name="Caufield P.W."/>
            <person name="Cui Y."/>
            <person name="Zhang H."/>
            <person name="O'Toole P.W."/>
        </authorList>
    </citation>
    <scope>NUCLEOTIDE SEQUENCE [LARGE SCALE GENOMIC DNA]</scope>
    <source>
        <strain evidence="4 5">DSM 18933</strain>
    </source>
</reference>
<gene>
    <name evidence="3" type="primary">khpA</name>
    <name evidence="4" type="ORF">FC40_GL000663</name>
</gene>
<dbReference type="PANTHER" id="PTHR34654:SF1">
    <property type="entry name" value="RNA-BINDING PROTEIN KHPA"/>
    <property type="match status" value="1"/>
</dbReference>
<comment type="caution">
    <text evidence="4">The sequence shown here is derived from an EMBL/GenBank/DDBJ whole genome shotgun (WGS) entry which is preliminary data.</text>
</comment>
<keyword evidence="1 3" id="KW-0963">Cytoplasm</keyword>
<organism evidence="4 5">
    <name type="scientific">Ligilactobacillus hayakitensis DSM 18933 = JCM 14209</name>
    <dbReference type="NCBI Taxonomy" id="1423755"/>
    <lineage>
        <taxon>Bacteria</taxon>
        <taxon>Bacillati</taxon>
        <taxon>Bacillota</taxon>
        <taxon>Bacilli</taxon>
        <taxon>Lactobacillales</taxon>
        <taxon>Lactobacillaceae</taxon>
        <taxon>Ligilactobacillus</taxon>
    </lineage>
</organism>
<dbReference type="AlphaFoldDB" id="A0A0R1WM45"/>
<dbReference type="PATRIC" id="fig|1423755.3.peg.717"/>
<dbReference type="OrthoDB" id="9812389at2"/>
<dbReference type="Pfam" id="PF13083">
    <property type="entry name" value="KH_KhpA-B"/>
    <property type="match status" value="1"/>
</dbReference>
<comment type="function">
    <text evidence="3">A probable RNA chaperone. Forms a complex with KhpB which binds to cellular RNA and controls its expression. Plays a role in peptidoglycan (PG) homeostasis and cell length regulation.</text>
</comment>
<keyword evidence="3" id="KW-0961">Cell wall biogenesis/degradation</keyword>
<proteinExistence type="inferred from homology"/>
<evidence type="ECO:0000313" key="5">
    <source>
        <dbReference type="Proteomes" id="UP000051054"/>
    </source>
</evidence>
<dbReference type="GO" id="GO:0071555">
    <property type="term" value="P:cell wall organization"/>
    <property type="evidence" value="ECO:0007669"/>
    <property type="project" value="UniProtKB-KW"/>
</dbReference>
<sequence>MTEVDVKNLVLTIVKPLVTNPDEVYINSRQDNRVLYLDLNVAPEDVARIIGRHGRVVQAIRSVLYAVRLENKFRLRLNIVE</sequence>
<name>A0A0R1WM45_9LACO</name>
<dbReference type="PANTHER" id="PTHR34654">
    <property type="entry name" value="UPF0109 PROTEIN SCO5592"/>
    <property type="match status" value="1"/>
</dbReference>
<comment type="subunit">
    <text evidence="3">Forms a complex with KhpB.</text>
</comment>
<dbReference type="GO" id="GO:0005737">
    <property type="term" value="C:cytoplasm"/>
    <property type="evidence" value="ECO:0007669"/>
    <property type="project" value="UniProtKB-SubCell"/>
</dbReference>